<sequence length="440" mass="48316">MQRGKSVKVKEVIESLCKLLSALGIDSVPGADTFRRAKFNKEDAVDDLWTLLYNILSKAVRWECSCSVTQPHDKSARAGLVSSALWQCGYGAQWLQGGWSLVEEVGSRGLLLALGWVMSSGGLLESLLAETASGLETLAALPGVSLGAAGGGSVEWPRQAEQWERGLRRLQWEQGKLRFLWRSLQAAQQERAALLHQVLSSSSGPSAPDPDPPTGSTGNSKELEQLRTEIRLLEIYLDWKHLEPLFWSWMDSVIDAKLADPSPPSHTDAVAMAPKSAGVEGGCCQGDTERGGLDRLSEMLLMLQVGLRAVRAEQGDHAPPRARHRDVGAVTSSEKAKIQEKVGCRLHDLTEAYASIPASGGYRLRLQEHPAHQPHRPRKSTSCQAGHQGEAQASMVIQELREKEALLLRELERWRRGHREELQELVSGLEGVVLIPPLKR</sequence>
<proteinExistence type="predicted"/>
<feature type="region of interest" description="Disordered" evidence="1">
    <location>
        <begin position="199"/>
        <end position="223"/>
    </location>
</feature>
<dbReference type="InterPro" id="IPR043535">
    <property type="entry name" value="TEDC1"/>
</dbReference>
<evidence type="ECO:0000313" key="3">
    <source>
        <dbReference type="EMBL" id="KAG7465785.1"/>
    </source>
</evidence>
<feature type="region of interest" description="Disordered" evidence="1">
    <location>
        <begin position="314"/>
        <end position="334"/>
    </location>
</feature>
<name>A0A9D3PUY6_MEGAT</name>
<comment type="caution">
    <text evidence="3">The sequence shown here is derived from an EMBL/GenBank/DDBJ whole genome shotgun (WGS) entry which is preliminary data.</text>
</comment>
<evidence type="ECO:0000313" key="4">
    <source>
        <dbReference type="Proteomes" id="UP001046870"/>
    </source>
</evidence>
<evidence type="ECO:0000259" key="2">
    <source>
        <dbReference type="Pfam" id="PF14970"/>
    </source>
</evidence>
<organism evidence="3 4">
    <name type="scientific">Megalops atlanticus</name>
    <name type="common">Tarpon</name>
    <name type="synonym">Clupea gigantea</name>
    <dbReference type="NCBI Taxonomy" id="7932"/>
    <lineage>
        <taxon>Eukaryota</taxon>
        <taxon>Metazoa</taxon>
        <taxon>Chordata</taxon>
        <taxon>Craniata</taxon>
        <taxon>Vertebrata</taxon>
        <taxon>Euteleostomi</taxon>
        <taxon>Actinopterygii</taxon>
        <taxon>Neopterygii</taxon>
        <taxon>Teleostei</taxon>
        <taxon>Elopiformes</taxon>
        <taxon>Megalopidae</taxon>
        <taxon>Megalops</taxon>
    </lineage>
</organism>
<feature type="region of interest" description="Disordered" evidence="1">
    <location>
        <begin position="369"/>
        <end position="392"/>
    </location>
</feature>
<reference evidence="3" key="1">
    <citation type="submission" date="2021-01" db="EMBL/GenBank/DDBJ databases">
        <authorList>
            <person name="Zahm M."/>
            <person name="Roques C."/>
            <person name="Cabau C."/>
            <person name="Klopp C."/>
            <person name="Donnadieu C."/>
            <person name="Jouanno E."/>
            <person name="Lampietro C."/>
            <person name="Louis A."/>
            <person name="Herpin A."/>
            <person name="Echchiki A."/>
            <person name="Berthelot C."/>
            <person name="Parey E."/>
            <person name="Roest-Crollius H."/>
            <person name="Braasch I."/>
            <person name="Postlethwait J."/>
            <person name="Bobe J."/>
            <person name="Montfort J."/>
            <person name="Bouchez O."/>
            <person name="Begum T."/>
            <person name="Mejri S."/>
            <person name="Adams A."/>
            <person name="Chen W.-J."/>
            <person name="Guiguen Y."/>
        </authorList>
    </citation>
    <scope>NUCLEOTIDE SEQUENCE</scope>
    <source>
        <strain evidence="3">YG-15Mar2019-1</strain>
        <tissue evidence="3">Brain</tissue>
    </source>
</reference>
<accession>A0A9D3PUY6</accession>
<dbReference type="OrthoDB" id="9906141at2759"/>
<dbReference type="Proteomes" id="UP001046870">
    <property type="component" value="Chromosome 13"/>
</dbReference>
<dbReference type="PANTHER" id="PTHR35076:SF1">
    <property type="entry name" value="TUBULIN EPSILON AND DELTA COMPLEX PROTEIN 1"/>
    <property type="match status" value="1"/>
</dbReference>
<gene>
    <name evidence="3" type="ORF">MATL_G00157390</name>
</gene>
<dbReference type="Pfam" id="PF14970">
    <property type="entry name" value="TEDC1"/>
    <property type="match status" value="1"/>
</dbReference>
<dbReference type="InterPro" id="IPR027996">
    <property type="entry name" value="TEDC1_dom"/>
</dbReference>
<keyword evidence="4" id="KW-1185">Reference proteome</keyword>
<dbReference type="EMBL" id="JAFDVH010000013">
    <property type="protein sequence ID" value="KAG7465785.1"/>
    <property type="molecule type" value="Genomic_DNA"/>
</dbReference>
<protein>
    <recommendedName>
        <fullName evidence="2">Tubulin epsilon and delta complex protein 1 domain-containing protein</fullName>
    </recommendedName>
</protein>
<dbReference type="AlphaFoldDB" id="A0A9D3PUY6"/>
<evidence type="ECO:0000256" key="1">
    <source>
        <dbReference type="SAM" id="MobiDB-lite"/>
    </source>
</evidence>
<dbReference type="PANTHER" id="PTHR35076">
    <property type="entry name" value="TUBULIN EPSILON AND DELTA COMPLEX PROTEIN 1"/>
    <property type="match status" value="1"/>
</dbReference>
<feature type="domain" description="Tubulin epsilon and delta complex protein 1" evidence="2">
    <location>
        <begin position="89"/>
        <end position="255"/>
    </location>
</feature>